<dbReference type="SUPFAM" id="SSF52540">
    <property type="entry name" value="P-loop containing nucleoside triphosphate hydrolases"/>
    <property type="match status" value="1"/>
</dbReference>
<protein>
    <recommendedName>
        <fullName evidence="3">Sulfotransferase domain-containing protein</fullName>
    </recommendedName>
</protein>
<evidence type="ECO:0000313" key="4">
    <source>
        <dbReference type="EMBL" id="CAD7448558.1"/>
    </source>
</evidence>
<evidence type="ECO:0000259" key="3">
    <source>
        <dbReference type="Pfam" id="PF00685"/>
    </source>
</evidence>
<evidence type="ECO:0000256" key="2">
    <source>
        <dbReference type="ARBA" id="ARBA00022679"/>
    </source>
</evidence>
<dbReference type="AlphaFoldDB" id="A0A7R9I5P5"/>
<dbReference type="InterPro" id="IPR000863">
    <property type="entry name" value="Sulfotransferase_dom"/>
</dbReference>
<proteinExistence type="inferred from homology"/>
<dbReference type="GO" id="GO:0008146">
    <property type="term" value="F:sulfotransferase activity"/>
    <property type="evidence" value="ECO:0007669"/>
    <property type="project" value="InterPro"/>
</dbReference>
<comment type="similarity">
    <text evidence="1">Belongs to the sulfotransferase 1 family.</text>
</comment>
<keyword evidence="2" id="KW-0808">Transferase</keyword>
<dbReference type="EMBL" id="OD570171">
    <property type="protein sequence ID" value="CAD7448558.1"/>
    <property type="molecule type" value="Genomic_DNA"/>
</dbReference>
<accession>A0A7R9I5P5</accession>
<evidence type="ECO:0000256" key="1">
    <source>
        <dbReference type="ARBA" id="ARBA00005771"/>
    </source>
</evidence>
<dbReference type="PANTHER" id="PTHR11783">
    <property type="entry name" value="SULFOTRANSFERASE SULT"/>
    <property type="match status" value="1"/>
</dbReference>
<dbReference type="Gene3D" id="3.40.50.300">
    <property type="entry name" value="P-loop containing nucleotide triphosphate hydrolases"/>
    <property type="match status" value="1"/>
</dbReference>
<gene>
    <name evidence="4" type="ORF">TBIB3V08_LOCUS10843</name>
</gene>
<feature type="domain" description="Sulfotransferase" evidence="3">
    <location>
        <begin position="1"/>
        <end position="244"/>
    </location>
</feature>
<reference evidence="4" key="1">
    <citation type="submission" date="2020-11" db="EMBL/GenBank/DDBJ databases">
        <authorList>
            <person name="Tran Van P."/>
        </authorList>
    </citation>
    <scope>NUCLEOTIDE SEQUENCE</scope>
</reference>
<dbReference type="Pfam" id="PF00685">
    <property type="entry name" value="Sulfotransfer_1"/>
    <property type="match status" value="1"/>
</dbReference>
<name>A0A7R9I5P5_9NEOP</name>
<dbReference type="InterPro" id="IPR027417">
    <property type="entry name" value="P-loop_NTPase"/>
</dbReference>
<organism evidence="4">
    <name type="scientific">Timema bartmani</name>
    <dbReference type="NCBI Taxonomy" id="61472"/>
    <lineage>
        <taxon>Eukaryota</taxon>
        <taxon>Metazoa</taxon>
        <taxon>Ecdysozoa</taxon>
        <taxon>Arthropoda</taxon>
        <taxon>Hexapoda</taxon>
        <taxon>Insecta</taxon>
        <taxon>Pterygota</taxon>
        <taxon>Neoptera</taxon>
        <taxon>Polyneoptera</taxon>
        <taxon>Phasmatodea</taxon>
        <taxon>Timematodea</taxon>
        <taxon>Timematoidea</taxon>
        <taxon>Timematidae</taxon>
        <taxon>Timema</taxon>
    </lineage>
</organism>
<sequence length="248" mass="28634">MVWLIGNDLDFEGAKQLQQIRTPLLELCAIMAHDHGEWMDELGNSVDLVESMASPRYIKSHLPLELLPAQLDVVRPKMVYVARNPKDMCVSYYHYCMLVHNLKGSFQDFCELFLKDRAPVGPIWNHILGFWKRRNDPNLLFLKYEDMKRDQAGAIRQTAQFLGKTLSESDVKVLTEHLSFNKMKQNPAVNLEPIIAKKNGPDYLSSTSLRFIRKGEVGDWRNHMEPDMVARFDAWTEENLRGTGLNLD</sequence>